<dbReference type="AlphaFoldDB" id="A0AAD1U5Z2"/>
<name>A0AAD1U5Z2_EUPCR</name>
<dbReference type="Proteomes" id="UP001295684">
    <property type="component" value="Unassembled WGS sequence"/>
</dbReference>
<reference evidence="2" key="1">
    <citation type="submission" date="2023-07" db="EMBL/GenBank/DDBJ databases">
        <authorList>
            <consortium name="AG Swart"/>
            <person name="Singh M."/>
            <person name="Singh A."/>
            <person name="Seah K."/>
            <person name="Emmerich C."/>
        </authorList>
    </citation>
    <scope>NUCLEOTIDE SEQUENCE</scope>
    <source>
        <strain evidence="2">DP1</strain>
    </source>
</reference>
<dbReference type="EMBL" id="CAMPGE010000882">
    <property type="protein sequence ID" value="CAI2359644.1"/>
    <property type="molecule type" value="Genomic_DNA"/>
</dbReference>
<organism evidence="2 3">
    <name type="scientific">Euplotes crassus</name>
    <dbReference type="NCBI Taxonomy" id="5936"/>
    <lineage>
        <taxon>Eukaryota</taxon>
        <taxon>Sar</taxon>
        <taxon>Alveolata</taxon>
        <taxon>Ciliophora</taxon>
        <taxon>Intramacronucleata</taxon>
        <taxon>Spirotrichea</taxon>
        <taxon>Hypotrichia</taxon>
        <taxon>Euplotida</taxon>
        <taxon>Euplotidae</taxon>
        <taxon>Moneuplotes</taxon>
    </lineage>
</organism>
<sequence>MDISKEHERVENLNQILQQKIQSLQERYDRLREKTDKYEEIRSLEIANTRYSLENTSLKNQLLKYKQLNTDLEEQKNHLVKVVRAQKENSEQPSVDTSNLQISKKEVVFKKNQSKHTFVKYYSLNDSDTDESLKAEIAEEEIELQKTFTTPKAIQSNREHLFSKPTSINSLMGSCTSSGLFNSLLMVFRVQT</sequence>
<evidence type="ECO:0000256" key="1">
    <source>
        <dbReference type="SAM" id="Coils"/>
    </source>
</evidence>
<accession>A0AAD1U5Z2</accession>
<keyword evidence="1" id="KW-0175">Coiled coil</keyword>
<comment type="caution">
    <text evidence="2">The sequence shown here is derived from an EMBL/GenBank/DDBJ whole genome shotgun (WGS) entry which is preliminary data.</text>
</comment>
<evidence type="ECO:0000313" key="2">
    <source>
        <dbReference type="EMBL" id="CAI2359644.1"/>
    </source>
</evidence>
<gene>
    <name evidence="2" type="ORF">ECRASSUSDP1_LOCUS936</name>
</gene>
<proteinExistence type="predicted"/>
<evidence type="ECO:0000313" key="3">
    <source>
        <dbReference type="Proteomes" id="UP001295684"/>
    </source>
</evidence>
<feature type="coiled-coil region" evidence="1">
    <location>
        <begin position="7"/>
        <end position="89"/>
    </location>
</feature>
<protein>
    <submittedName>
        <fullName evidence="2">Uncharacterized protein</fullName>
    </submittedName>
</protein>
<keyword evidence="3" id="KW-1185">Reference proteome</keyword>